<reference evidence="5" key="1">
    <citation type="submission" date="2023-02" db="EMBL/GenBank/DDBJ databases">
        <title>Genome of toxic invasive species Heracleum sosnowskyi carries increased number of genes despite the absence of recent whole-genome duplications.</title>
        <authorList>
            <person name="Schelkunov M."/>
            <person name="Shtratnikova V."/>
            <person name="Makarenko M."/>
            <person name="Klepikova A."/>
            <person name="Omelchenko D."/>
            <person name="Novikova G."/>
            <person name="Obukhova E."/>
            <person name="Bogdanov V."/>
            <person name="Penin A."/>
            <person name="Logacheva M."/>
        </authorList>
    </citation>
    <scope>NUCLEOTIDE SEQUENCE</scope>
    <source>
        <strain evidence="5">Hsosn_3</strain>
        <tissue evidence="5">Leaf</tissue>
    </source>
</reference>
<gene>
    <name evidence="5" type="ORF">POM88_017176</name>
</gene>
<evidence type="ECO:0000256" key="3">
    <source>
        <dbReference type="SAM" id="Phobius"/>
    </source>
</evidence>
<dbReference type="InterPro" id="IPR027643">
    <property type="entry name" value="Formin-like_plant"/>
</dbReference>
<dbReference type="PANTHER" id="PTHR23213">
    <property type="entry name" value="FORMIN-RELATED"/>
    <property type="match status" value="1"/>
</dbReference>
<feature type="compositionally biased region" description="Pro residues" evidence="2">
    <location>
        <begin position="99"/>
        <end position="123"/>
    </location>
</feature>
<evidence type="ECO:0000259" key="4">
    <source>
        <dbReference type="PROSITE" id="PS51444"/>
    </source>
</evidence>
<comment type="caution">
    <text evidence="5">The sequence shown here is derived from an EMBL/GenBank/DDBJ whole genome shotgun (WGS) entry which is preliminary data.</text>
</comment>
<protein>
    <recommendedName>
        <fullName evidence="4">FH2 domain-containing protein</fullName>
    </recommendedName>
</protein>
<proteinExistence type="inferred from homology"/>
<dbReference type="GO" id="GO:0045010">
    <property type="term" value="P:actin nucleation"/>
    <property type="evidence" value="ECO:0007669"/>
    <property type="project" value="InterPro"/>
</dbReference>
<organism evidence="5 6">
    <name type="scientific">Heracleum sosnowskyi</name>
    <dbReference type="NCBI Taxonomy" id="360622"/>
    <lineage>
        <taxon>Eukaryota</taxon>
        <taxon>Viridiplantae</taxon>
        <taxon>Streptophyta</taxon>
        <taxon>Embryophyta</taxon>
        <taxon>Tracheophyta</taxon>
        <taxon>Spermatophyta</taxon>
        <taxon>Magnoliopsida</taxon>
        <taxon>eudicotyledons</taxon>
        <taxon>Gunneridae</taxon>
        <taxon>Pentapetalae</taxon>
        <taxon>asterids</taxon>
        <taxon>campanulids</taxon>
        <taxon>Apiales</taxon>
        <taxon>Apiaceae</taxon>
        <taxon>Apioideae</taxon>
        <taxon>apioid superclade</taxon>
        <taxon>Tordylieae</taxon>
        <taxon>Tordyliinae</taxon>
        <taxon>Heracleum</taxon>
    </lineage>
</organism>
<dbReference type="InterPro" id="IPR042201">
    <property type="entry name" value="FH2_Formin_sf"/>
</dbReference>
<dbReference type="SUPFAM" id="SSF101447">
    <property type="entry name" value="Formin homology 2 domain (FH2 domain)"/>
    <property type="match status" value="1"/>
</dbReference>
<dbReference type="Pfam" id="PF02181">
    <property type="entry name" value="FH2"/>
    <property type="match status" value="1"/>
</dbReference>
<evidence type="ECO:0000256" key="2">
    <source>
        <dbReference type="SAM" id="MobiDB-lite"/>
    </source>
</evidence>
<keyword evidence="3" id="KW-1133">Transmembrane helix</keyword>
<dbReference type="PROSITE" id="PS51257">
    <property type="entry name" value="PROKAR_LIPOPROTEIN"/>
    <property type="match status" value="1"/>
</dbReference>
<keyword evidence="6" id="KW-1185">Reference proteome</keyword>
<feature type="transmembrane region" description="Helical" evidence="3">
    <location>
        <begin position="21"/>
        <end position="42"/>
    </location>
</feature>
<reference evidence="5" key="2">
    <citation type="submission" date="2023-05" db="EMBL/GenBank/DDBJ databases">
        <authorList>
            <person name="Schelkunov M.I."/>
        </authorList>
    </citation>
    <scope>NUCLEOTIDE SEQUENCE</scope>
    <source>
        <strain evidence="5">Hsosn_3</strain>
        <tissue evidence="5">Leaf</tissue>
    </source>
</reference>
<name>A0AAD8MZ52_9APIA</name>
<accession>A0AAD8MZ52</accession>
<sequence length="236" mass="25661">MRYSNKVSSETSDDSSNNSQMNIAVIAACSVAAIAVIALFFFCCLRGSSNISPGPAKDFSTLSNVNSFSVKPAKPATQVPGPPVTKATEPTSPVRGDPRPPSANNPAAPPPPPKIGHPTPPNPPRLAILLDKVLADPEHSMVWNEIKTGSFQFDEKMMEDLFGYNNNKEKNNEIISKRNQASFESTQFVQILDAKKSQNLSILLKAINVTTKEVCDAIQEGNSFYSNFFSQKEDID</sequence>
<keyword evidence="3" id="KW-0812">Transmembrane</keyword>
<dbReference type="Proteomes" id="UP001237642">
    <property type="component" value="Unassembled WGS sequence"/>
</dbReference>
<dbReference type="PANTHER" id="PTHR23213:SF269">
    <property type="entry name" value="FORMIN-LIKE PROTEIN 5"/>
    <property type="match status" value="1"/>
</dbReference>
<evidence type="ECO:0000313" key="5">
    <source>
        <dbReference type="EMBL" id="KAK1388998.1"/>
    </source>
</evidence>
<feature type="region of interest" description="Disordered" evidence="2">
    <location>
        <begin position="71"/>
        <end position="123"/>
    </location>
</feature>
<dbReference type="AlphaFoldDB" id="A0AAD8MZ52"/>
<comment type="similarity">
    <text evidence="1">Belongs to the formin-like family. Class-I subfamily.</text>
</comment>
<dbReference type="EMBL" id="JAUIZM010000004">
    <property type="protein sequence ID" value="KAK1388998.1"/>
    <property type="molecule type" value="Genomic_DNA"/>
</dbReference>
<dbReference type="InterPro" id="IPR015425">
    <property type="entry name" value="FH2_Formin"/>
</dbReference>
<feature type="domain" description="FH2" evidence="4">
    <location>
        <begin position="115"/>
        <end position="236"/>
    </location>
</feature>
<evidence type="ECO:0000313" key="6">
    <source>
        <dbReference type="Proteomes" id="UP001237642"/>
    </source>
</evidence>
<evidence type="ECO:0000256" key="1">
    <source>
        <dbReference type="ARBA" id="ARBA00025793"/>
    </source>
</evidence>
<dbReference type="Gene3D" id="1.20.58.2220">
    <property type="entry name" value="Formin, FH2 domain"/>
    <property type="match status" value="1"/>
</dbReference>
<dbReference type="PROSITE" id="PS51444">
    <property type="entry name" value="FH2"/>
    <property type="match status" value="1"/>
</dbReference>
<dbReference type="GO" id="GO:0051015">
    <property type="term" value="F:actin filament binding"/>
    <property type="evidence" value="ECO:0007669"/>
    <property type="project" value="InterPro"/>
</dbReference>
<keyword evidence="3" id="KW-0472">Membrane</keyword>